<comment type="caution">
    <text evidence="1">The sequence shown here is derived from an EMBL/GenBank/DDBJ whole genome shotgun (WGS) entry which is preliminary data.</text>
</comment>
<protein>
    <submittedName>
        <fullName evidence="1">15798_t:CDS:1</fullName>
    </submittedName>
</protein>
<name>A0A9N9JAW0_9GLOM</name>
<dbReference type="Proteomes" id="UP000789342">
    <property type="component" value="Unassembled WGS sequence"/>
</dbReference>
<accession>A0A9N9JAW0</accession>
<keyword evidence="2" id="KW-1185">Reference proteome</keyword>
<dbReference type="EMBL" id="CAJVPV010046194">
    <property type="protein sequence ID" value="CAG8770428.1"/>
    <property type="molecule type" value="Genomic_DNA"/>
</dbReference>
<evidence type="ECO:0000313" key="1">
    <source>
        <dbReference type="EMBL" id="CAG8770428.1"/>
    </source>
</evidence>
<reference evidence="1" key="1">
    <citation type="submission" date="2021-06" db="EMBL/GenBank/DDBJ databases">
        <authorList>
            <person name="Kallberg Y."/>
            <person name="Tangrot J."/>
            <person name="Rosling A."/>
        </authorList>
    </citation>
    <scope>NUCLEOTIDE SEQUENCE</scope>
    <source>
        <strain evidence="1">CL551</strain>
    </source>
</reference>
<dbReference type="AlphaFoldDB" id="A0A9N9JAW0"/>
<sequence>TIKIGMLVTLKTSFIRGILWPTDFVTRTNPYKDCLLYQHDWFKNSEVLKTFYMEFEAIFISLENNYPYSYSEYENEPVKKVGYDTRRKKLNNPLCVLLFPS</sequence>
<feature type="non-terminal residue" evidence="1">
    <location>
        <position position="1"/>
    </location>
</feature>
<proteinExistence type="predicted"/>
<gene>
    <name evidence="1" type="ORF">AMORRO_LOCUS16547</name>
</gene>
<organism evidence="1 2">
    <name type="scientific">Acaulospora morrowiae</name>
    <dbReference type="NCBI Taxonomy" id="94023"/>
    <lineage>
        <taxon>Eukaryota</taxon>
        <taxon>Fungi</taxon>
        <taxon>Fungi incertae sedis</taxon>
        <taxon>Mucoromycota</taxon>
        <taxon>Glomeromycotina</taxon>
        <taxon>Glomeromycetes</taxon>
        <taxon>Diversisporales</taxon>
        <taxon>Acaulosporaceae</taxon>
        <taxon>Acaulospora</taxon>
    </lineage>
</organism>
<evidence type="ECO:0000313" key="2">
    <source>
        <dbReference type="Proteomes" id="UP000789342"/>
    </source>
</evidence>